<gene>
    <name evidence="1" type="ORF">SDC9_169247</name>
</gene>
<sequence>MGGYLHGAMGAAGLHHFGKVALQQHGVRCRDVGLHCTGTGVDFYGSDKPALAAGRVDDVFEQEGRRSFSVRAGNPHHGELIGGPAIPAGCDEGIGCPGIGDDDAVFPAGLFGHNACGSRLHGLRDVFVAVGFCTADGNEEHTGLHDSAVGRDACDFTCRIGRHPRRRNAFK</sequence>
<evidence type="ECO:0000313" key="1">
    <source>
        <dbReference type="EMBL" id="MPN21865.1"/>
    </source>
</evidence>
<accession>A0A645G5E4</accession>
<comment type="caution">
    <text evidence="1">The sequence shown here is derived from an EMBL/GenBank/DDBJ whole genome shotgun (WGS) entry which is preliminary data.</text>
</comment>
<dbReference type="AlphaFoldDB" id="A0A645G5E4"/>
<proteinExistence type="predicted"/>
<name>A0A645G5E4_9ZZZZ</name>
<protein>
    <submittedName>
        <fullName evidence="1">Uncharacterized protein</fullName>
    </submittedName>
</protein>
<reference evidence="1" key="1">
    <citation type="submission" date="2019-08" db="EMBL/GenBank/DDBJ databases">
        <authorList>
            <person name="Kucharzyk K."/>
            <person name="Murdoch R.W."/>
            <person name="Higgins S."/>
            <person name="Loffler F."/>
        </authorList>
    </citation>
    <scope>NUCLEOTIDE SEQUENCE</scope>
</reference>
<dbReference type="EMBL" id="VSSQ01069945">
    <property type="protein sequence ID" value="MPN21865.1"/>
    <property type="molecule type" value="Genomic_DNA"/>
</dbReference>
<organism evidence="1">
    <name type="scientific">bioreactor metagenome</name>
    <dbReference type="NCBI Taxonomy" id="1076179"/>
    <lineage>
        <taxon>unclassified sequences</taxon>
        <taxon>metagenomes</taxon>
        <taxon>ecological metagenomes</taxon>
    </lineage>
</organism>